<feature type="transmembrane region" description="Helical" evidence="1">
    <location>
        <begin position="131"/>
        <end position="152"/>
    </location>
</feature>
<protein>
    <submittedName>
        <fullName evidence="2">Uncharacterized protein</fullName>
    </submittedName>
</protein>
<keyword evidence="1" id="KW-1133">Transmembrane helix</keyword>
<proteinExistence type="predicted"/>
<sequence length="157" mass="17629">MKLISFAFLLLISLSSDALVRIEPVNPIEGQNVQLYYADCEPPFSNIYTGELFYLNQNGNTIQFVGFYTFPPPICNVIEEQYYDLGTYTEGNYQIEIYLLSADFPSPVDLINITPNEVISFGVTAPVSVPIASSFGLIIMAFLIFPLAFNFIRSIKK</sequence>
<dbReference type="AlphaFoldDB" id="A0A3B0VV47"/>
<keyword evidence="1" id="KW-0472">Membrane</keyword>
<dbReference type="EMBL" id="UOFA01000098">
    <property type="protein sequence ID" value="VAW44240.1"/>
    <property type="molecule type" value="Genomic_DNA"/>
</dbReference>
<organism evidence="2">
    <name type="scientific">hydrothermal vent metagenome</name>
    <dbReference type="NCBI Taxonomy" id="652676"/>
    <lineage>
        <taxon>unclassified sequences</taxon>
        <taxon>metagenomes</taxon>
        <taxon>ecological metagenomes</taxon>
    </lineage>
</organism>
<evidence type="ECO:0000256" key="1">
    <source>
        <dbReference type="SAM" id="Phobius"/>
    </source>
</evidence>
<reference evidence="2" key="1">
    <citation type="submission" date="2018-06" db="EMBL/GenBank/DDBJ databases">
        <authorList>
            <person name="Zhirakovskaya E."/>
        </authorList>
    </citation>
    <scope>NUCLEOTIDE SEQUENCE</scope>
</reference>
<name>A0A3B0VV47_9ZZZZ</name>
<accession>A0A3B0VV47</accession>
<keyword evidence="1" id="KW-0812">Transmembrane</keyword>
<evidence type="ECO:0000313" key="2">
    <source>
        <dbReference type="EMBL" id="VAW44240.1"/>
    </source>
</evidence>
<gene>
    <name evidence="2" type="ORF">MNBD_GAMMA02-893</name>
</gene>